<dbReference type="Pfam" id="PF02627">
    <property type="entry name" value="CMD"/>
    <property type="match status" value="1"/>
</dbReference>
<sequence length="118" mass="12792">MTTMSESTTTTPAQQFMGALAPKLASLTDEVLYGDIWTRPELSPRDRSLITVAALISGGNHEQLRYHLKLARENGVTEAELIEVITHIAFYAGWPKAISAVTVAKALFAGAHVTLPSR</sequence>
<dbReference type="PANTHER" id="PTHR33570:SF9">
    <property type="entry name" value="BLL4600 PROTEIN"/>
    <property type="match status" value="1"/>
</dbReference>
<dbReference type="HOGENOM" id="CLU_070025_5_0_11"/>
<protein>
    <submittedName>
        <fullName evidence="2">Carboxymuconolactone decarboxylase</fullName>
    </submittedName>
</protein>
<evidence type="ECO:0000313" key="2">
    <source>
        <dbReference type="EMBL" id="AEF38530.1"/>
    </source>
</evidence>
<gene>
    <name evidence="2" type="ordered locus">AS9A_0070</name>
</gene>
<feature type="domain" description="Carboxymuconolactone decarboxylase-like" evidence="1">
    <location>
        <begin position="22"/>
        <end position="106"/>
    </location>
</feature>
<evidence type="ECO:0000313" key="3">
    <source>
        <dbReference type="Proteomes" id="UP000009235"/>
    </source>
</evidence>
<name>F6ERL0_HOYSD</name>
<dbReference type="InterPro" id="IPR029032">
    <property type="entry name" value="AhpD-like"/>
</dbReference>
<dbReference type="eggNOG" id="COG0599">
    <property type="taxonomic scope" value="Bacteria"/>
</dbReference>
<dbReference type="AlphaFoldDB" id="F6ERL0"/>
<proteinExistence type="predicted"/>
<evidence type="ECO:0000259" key="1">
    <source>
        <dbReference type="Pfam" id="PF02627"/>
    </source>
</evidence>
<keyword evidence="3" id="KW-1185">Reference proteome</keyword>
<dbReference type="SUPFAM" id="SSF69118">
    <property type="entry name" value="AhpD-like"/>
    <property type="match status" value="1"/>
</dbReference>
<dbReference type="InterPro" id="IPR052512">
    <property type="entry name" value="4CMD/NDH-1_regulator"/>
</dbReference>
<dbReference type="KEGG" id="asd:AS9A_0070"/>
<dbReference type="EMBL" id="CP002786">
    <property type="protein sequence ID" value="AEF38530.1"/>
    <property type="molecule type" value="Genomic_DNA"/>
</dbReference>
<dbReference type="RefSeq" id="WP_013804882.1">
    <property type="nucleotide sequence ID" value="NC_015564.1"/>
</dbReference>
<dbReference type="GO" id="GO:0051920">
    <property type="term" value="F:peroxiredoxin activity"/>
    <property type="evidence" value="ECO:0007669"/>
    <property type="project" value="InterPro"/>
</dbReference>
<reference evidence="2 3" key="1">
    <citation type="journal article" date="2011" name="J. Bacteriol.">
        <title>Complete genome sequence of Amycolicicoccus subflavus DQS3-9A1T, an actinomycete isolated from crude oil-polluted soil.</title>
        <authorList>
            <person name="Cai M."/>
            <person name="Chen W.M."/>
            <person name="Nie Y."/>
            <person name="Chi C.Q."/>
            <person name="Wang Y.N."/>
            <person name="Tang Y.Q."/>
            <person name="Li G.Y."/>
            <person name="Wu X.L."/>
        </authorList>
    </citation>
    <scope>NUCLEOTIDE SEQUENCE [LARGE SCALE GENOMIC DNA]</scope>
    <source>
        <strain evidence="3">DSM 45089 / DQS3-9A1</strain>
    </source>
</reference>
<dbReference type="PANTHER" id="PTHR33570">
    <property type="entry name" value="4-CARBOXYMUCONOLACTONE DECARBOXYLASE FAMILY PROTEIN"/>
    <property type="match status" value="1"/>
</dbReference>
<dbReference type="Gene3D" id="1.20.1290.10">
    <property type="entry name" value="AhpD-like"/>
    <property type="match status" value="1"/>
</dbReference>
<dbReference type="Proteomes" id="UP000009235">
    <property type="component" value="Chromosome"/>
</dbReference>
<dbReference type="STRING" id="443218.AS9A_0070"/>
<accession>F6ERL0</accession>
<organism evidence="2 3">
    <name type="scientific">Hoyosella subflava (strain DSM 45089 / JCM 17490 / NBRC 109087 / DQS3-9A1)</name>
    <name type="common">Amycolicicoccus subflavus</name>
    <dbReference type="NCBI Taxonomy" id="443218"/>
    <lineage>
        <taxon>Bacteria</taxon>
        <taxon>Bacillati</taxon>
        <taxon>Actinomycetota</taxon>
        <taxon>Actinomycetes</taxon>
        <taxon>Mycobacteriales</taxon>
        <taxon>Hoyosellaceae</taxon>
        <taxon>Hoyosella</taxon>
    </lineage>
</organism>
<dbReference type="InterPro" id="IPR003779">
    <property type="entry name" value="CMD-like"/>
</dbReference>